<reference evidence="2 3" key="1">
    <citation type="submission" date="2020-02" db="EMBL/GenBank/DDBJ databases">
        <title>Draft genome sequence of Haematococcus lacustris strain NIES-144.</title>
        <authorList>
            <person name="Morimoto D."/>
            <person name="Nakagawa S."/>
            <person name="Yoshida T."/>
            <person name="Sawayama S."/>
        </authorList>
    </citation>
    <scope>NUCLEOTIDE SEQUENCE [LARGE SCALE GENOMIC DNA]</scope>
    <source>
        <strain evidence="2 3">NIES-144</strain>
    </source>
</reference>
<dbReference type="EMBL" id="BLLF01000453">
    <property type="protein sequence ID" value="GFH11964.1"/>
    <property type="molecule type" value="Genomic_DNA"/>
</dbReference>
<comment type="caution">
    <text evidence="2">The sequence shown here is derived from an EMBL/GenBank/DDBJ whole genome shotgun (WGS) entry which is preliminary data.</text>
</comment>
<keyword evidence="1" id="KW-1133">Transmembrane helix</keyword>
<name>A0A699YYX0_HAELA</name>
<protein>
    <submittedName>
        <fullName evidence="2">Uncharacterized protein</fullName>
    </submittedName>
</protein>
<feature type="transmembrane region" description="Helical" evidence="1">
    <location>
        <begin position="60"/>
        <end position="81"/>
    </location>
</feature>
<evidence type="ECO:0000313" key="2">
    <source>
        <dbReference type="EMBL" id="GFH11964.1"/>
    </source>
</evidence>
<keyword evidence="1" id="KW-0812">Transmembrane</keyword>
<feature type="non-terminal residue" evidence="2">
    <location>
        <position position="113"/>
    </location>
</feature>
<gene>
    <name evidence="2" type="ORF">HaLaN_07568</name>
</gene>
<organism evidence="2 3">
    <name type="scientific">Haematococcus lacustris</name>
    <name type="common">Green alga</name>
    <name type="synonym">Haematococcus pluvialis</name>
    <dbReference type="NCBI Taxonomy" id="44745"/>
    <lineage>
        <taxon>Eukaryota</taxon>
        <taxon>Viridiplantae</taxon>
        <taxon>Chlorophyta</taxon>
        <taxon>core chlorophytes</taxon>
        <taxon>Chlorophyceae</taxon>
        <taxon>CS clade</taxon>
        <taxon>Chlamydomonadales</taxon>
        <taxon>Haematococcaceae</taxon>
        <taxon>Haematococcus</taxon>
    </lineage>
</organism>
<keyword evidence="3" id="KW-1185">Reference proteome</keyword>
<dbReference type="AlphaFoldDB" id="A0A699YYX0"/>
<proteinExistence type="predicted"/>
<accession>A0A699YYX0</accession>
<evidence type="ECO:0000256" key="1">
    <source>
        <dbReference type="SAM" id="Phobius"/>
    </source>
</evidence>
<evidence type="ECO:0000313" key="3">
    <source>
        <dbReference type="Proteomes" id="UP000485058"/>
    </source>
</evidence>
<keyword evidence="1" id="KW-0472">Membrane</keyword>
<feature type="transmembrane region" description="Helical" evidence="1">
    <location>
        <begin position="31"/>
        <end position="48"/>
    </location>
</feature>
<feature type="non-terminal residue" evidence="2">
    <location>
        <position position="1"/>
    </location>
</feature>
<dbReference type="Proteomes" id="UP000485058">
    <property type="component" value="Unassembled WGS sequence"/>
</dbReference>
<sequence length="113" mass="12074">MFTAPLVQHLVCAQALQEVIGSVVEEGADVPALFITAFAVAAVAMPLIQIRKLRQVRWLGGLGSGAMTLSMCLLAWKLYAVEPSPRGGPHTRMLTHGSLVEGTVGVLNLMFVF</sequence>